<evidence type="ECO:0008006" key="2">
    <source>
        <dbReference type="Google" id="ProtNLM"/>
    </source>
</evidence>
<reference evidence="1" key="1">
    <citation type="journal article" date="2014" name="Front. Microbiol.">
        <title>High frequency of phylogenetically diverse reductive dehalogenase-homologous genes in deep subseafloor sedimentary metagenomes.</title>
        <authorList>
            <person name="Kawai M."/>
            <person name="Futagami T."/>
            <person name="Toyoda A."/>
            <person name="Takaki Y."/>
            <person name="Nishi S."/>
            <person name="Hori S."/>
            <person name="Arai W."/>
            <person name="Tsubouchi T."/>
            <person name="Morono Y."/>
            <person name="Uchiyama I."/>
            <person name="Ito T."/>
            <person name="Fujiyama A."/>
            <person name="Inagaki F."/>
            <person name="Takami H."/>
        </authorList>
    </citation>
    <scope>NUCLEOTIDE SEQUENCE</scope>
    <source>
        <strain evidence="1">Expedition CK06-06</strain>
    </source>
</reference>
<name>X1I4M1_9ZZZZ</name>
<accession>X1I4M1</accession>
<gene>
    <name evidence="1" type="ORF">S03H2_46500</name>
</gene>
<sequence>MRRAMAVLVLALAVMASGCMTVAKEVYYTARGAEGKYLEVEKVGSLARYDSFEVEPFSNELGSFVPVGIRRLIPEKIAEQILKDTLLKTTGGETLTIRGTIVYIDMQGLGSGAISPMEEVVCHVQLVDPSGDVLGWAAVAGVNKSRARGA</sequence>
<comment type="caution">
    <text evidence="1">The sequence shown here is derived from an EMBL/GenBank/DDBJ whole genome shotgun (WGS) entry which is preliminary data.</text>
</comment>
<dbReference type="EMBL" id="BARU01029202">
    <property type="protein sequence ID" value="GAH64260.1"/>
    <property type="molecule type" value="Genomic_DNA"/>
</dbReference>
<feature type="non-terminal residue" evidence="1">
    <location>
        <position position="150"/>
    </location>
</feature>
<dbReference type="AlphaFoldDB" id="X1I4M1"/>
<dbReference type="PROSITE" id="PS51257">
    <property type="entry name" value="PROKAR_LIPOPROTEIN"/>
    <property type="match status" value="1"/>
</dbReference>
<proteinExistence type="predicted"/>
<evidence type="ECO:0000313" key="1">
    <source>
        <dbReference type="EMBL" id="GAH64260.1"/>
    </source>
</evidence>
<protein>
    <recommendedName>
        <fullName evidence="2">Lipoprotein</fullName>
    </recommendedName>
</protein>
<organism evidence="1">
    <name type="scientific">marine sediment metagenome</name>
    <dbReference type="NCBI Taxonomy" id="412755"/>
    <lineage>
        <taxon>unclassified sequences</taxon>
        <taxon>metagenomes</taxon>
        <taxon>ecological metagenomes</taxon>
    </lineage>
</organism>